<feature type="region of interest" description="Disordered" evidence="1">
    <location>
        <begin position="187"/>
        <end position="208"/>
    </location>
</feature>
<comment type="caution">
    <text evidence="3">The sequence shown here is derived from an EMBL/GenBank/DDBJ whole genome shotgun (WGS) entry which is preliminary data.</text>
</comment>
<sequence length="1157" mass="130515">MASDTGHNPYPSLTPSLSVRKDTLVKDTSYILGKPEQKRHMEQSVIRDLDEQTRTMNVVEFCKCILRWEDTRESRQLEKDAFLDMQKAGLYAQGCFVKFPQKANGREMHYYSPWVELDKALRDCPPLKRAVAALGYLAKVLGICVDTSAIAPRAVWKHKAKIRPDLRYEIAALNTDEDTAQAQIEEFKKETEESSCKTSNKRKRDEEDDLLQEEMEIDEDTAPPLTKEDLNLLKAHWLRTIVPVEIKPSGSVVDKEALVQLGTYLRSILREQQDRQFVMGLLLAHDELAILYCDRSGFISTVQNPINIHKDPILFIRVLSRLALMSPSDFGWDLSMKLVSDRIPEPTYSFDPKIQLRDLPTSAWGIGWEICIRNKLYRTIQPISTSRAEVMVGRANLVWLAFCIGEMDESSELMKKPVEPVKPVVIKQSWVPAESLMDEVDFYQKGHPSNFNELIVFEEKRNNTDTVFRQGLRNLKDIYYTFHPTLGRQGTDSIAEDKADERAVVMTDNNSTDPLFSDLWEAPSKFEPIPRVQHRIVQSFYGYPVKNFKDIRELLEAIFDAVSEYEQLYNNGVCHRDISPANIIIDSTTGRGRLIDLDHAKYAENYSPRTIAQTVQEDNGELMQMARDLQAHILSIDELIADDELAWAVVTMRHVKTKRKAIEVWCAGVPEDRIEELKEGKLGELPSTVSLADFDLPISKNTLLPPDYEGRLATNVIRTGAKAFMSSDFLRNPRSNTPAHSAIHDMDSFLQSLVYICLTREGPGGITIQDLEKRNPDRHTAERVLKSRQIKDTIRALFANPPNQTQAHKLEFLESQQERDGILALFSDYFEPVKPLIHRWATILHRGFERQSKKYDTLYTVYPIQLVKNAIRDAIKRLPDPTVSNRFKSLEDEVQKERKTKMEDIEKIMASLTKARYPAQEDVGAATESSSSAESEAVASRAITPPPGRRDHLIQTSPTTHLVQRASSTRHIAPLKSTAPPTSSTPVDGTEERETKRPKGEQRGSDEDSGMGKHEDVEMGEDNGSGEETDGDDGSGEDDDEDSGEETDGDNGSNKETDGDHASGEETGDDENSGDETDGDNDSNKETDEDEGSDVETDEDEDSNKESAEDEDSSKDDASKEADEDEEMGEDENENEELDADNLNNGGGSDDSMYGDE</sequence>
<protein>
    <recommendedName>
        <fullName evidence="2">Protein kinase domain-containing protein</fullName>
    </recommendedName>
</protein>
<evidence type="ECO:0000313" key="3">
    <source>
        <dbReference type="EMBL" id="KAF4617931.1"/>
    </source>
</evidence>
<organism evidence="3 4">
    <name type="scientific">Agrocybe pediades</name>
    <dbReference type="NCBI Taxonomy" id="84607"/>
    <lineage>
        <taxon>Eukaryota</taxon>
        <taxon>Fungi</taxon>
        <taxon>Dikarya</taxon>
        <taxon>Basidiomycota</taxon>
        <taxon>Agaricomycotina</taxon>
        <taxon>Agaricomycetes</taxon>
        <taxon>Agaricomycetidae</taxon>
        <taxon>Agaricales</taxon>
        <taxon>Agaricineae</taxon>
        <taxon>Strophariaceae</taxon>
        <taxon>Agrocybe</taxon>
    </lineage>
</organism>
<feature type="compositionally biased region" description="Basic and acidic residues" evidence="1">
    <location>
        <begin position="990"/>
        <end position="1017"/>
    </location>
</feature>
<accession>A0A8H4QW79</accession>
<feature type="compositionally biased region" description="Acidic residues" evidence="1">
    <location>
        <begin position="1066"/>
        <end position="1114"/>
    </location>
</feature>
<gene>
    <name evidence="3" type="ORF">D9613_005650</name>
</gene>
<dbReference type="InterPro" id="IPR011009">
    <property type="entry name" value="Kinase-like_dom_sf"/>
</dbReference>
<dbReference type="PANTHER" id="PTHR38248:SF2">
    <property type="entry name" value="FUNK1 11"/>
    <property type="match status" value="1"/>
</dbReference>
<evidence type="ECO:0000259" key="2">
    <source>
        <dbReference type="PROSITE" id="PS50011"/>
    </source>
</evidence>
<dbReference type="GO" id="GO:0004672">
    <property type="term" value="F:protein kinase activity"/>
    <property type="evidence" value="ECO:0007669"/>
    <property type="project" value="InterPro"/>
</dbReference>
<dbReference type="PANTHER" id="PTHR38248">
    <property type="entry name" value="FUNK1 6"/>
    <property type="match status" value="1"/>
</dbReference>
<feature type="compositionally biased region" description="Acidic residues" evidence="1">
    <location>
        <begin position="1018"/>
        <end position="1049"/>
    </location>
</feature>
<dbReference type="Gene3D" id="1.10.510.10">
    <property type="entry name" value="Transferase(Phosphotransferase) domain 1"/>
    <property type="match status" value="1"/>
</dbReference>
<dbReference type="GO" id="GO:0005524">
    <property type="term" value="F:ATP binding"/>
    <property type="evidence" value="ECO:0007669"/>
    <property type="project" value="InterPro"/>
</dbReference>
<proteinExistence type="predicted"/>
<evidence type="ECO:0000313" key="4">
    <source>
        <dbReference type="Proteomes" id="UP000521872"/>
    </source>
</evidence>
<feature type="compositionally biased region" description="Acidic residues" evidence="1">
    <location>
        <begin position="1122"/>
        <end position="1140"/>
    </location>
</feature>
<dbReference type="InterPro" id="IPR040976">
    <property type="entry name" value="Pkinase_fungal"/>
</dbReference>
<dbReference type="Pfam" id="PF17667">
    <property type="entry name" value="Pkinase_fungal"/>
    <property type="match status" value="1"/>
</dbReference>
<feature type="region of interest" description="Disordered" evidence="1">
    <location>
        <begin position="919"/>
        <end position="1157"/>
    </location>
</feature>
<dbReference type="SUPFAM" id="SSF56112">
    <property type="entry name" value="Protein kinase-like (PK-like)"/>
    <property type="match status" value="1"/>
</dbReference>
<dbReference type="EMBL" id="JAACJL010000030">
    <property type="protein sequence ID" value="KAF4617931.1"/>
    <property type="molecule type" value="Genomic_DNA"/>
</dbReference>
<dbReference type="PROSITE" id="PS50011">
    <property type="entry name" value="PROTEIN_KINASE_DOM"/>
    <property type="match status" value="1"/>
</dbReference>
<feature type="compositionally biased region" description="Polar residues" evidence="1">
    <location>
        <begin position="954"/>
        <end position="970"/>
    </location>
</feature>
<dbReference type="AlphaFoldDB" id="A0A8H4QW79"/>
<feature type="compositionally biased region" description="Low complexity" evidence="1">
    <location>
        <begin position="925"/>
        <end position="942"/>
    </location>
</feature>
<evidence type="ECO:0000256" key="1">
    <source>
        <dbReference type="SAM" id="MobiDB-lite"/>
    </source>
</evidence>
<reference evidence="3 4" key="1">
    <citation type="submission" date="2019-12" db="EMBL/GenBank/DDBJ databases">
        <authorList>
            <person name="Floudas D."/>
            <person name="Bentzer J."/>
            <person name="Ahren D."/>
            <person name="Johansson T."/>
            <person name="Persson P."/>
            <person name="Tunlid A."/>
        </authorList>
    </citation>
    <scope>NUCLEOTIDE SEQUENCE [LARGE SCALE GENOMIC DNA]</scope>
    <source>
        <strain evidence="3 4">CBS 102.39</strain>
    </source>
</reference>
<dbReference type="InterPro" id="IPR008266">
    <property type="entry name" value="Tyr_kinase_AS"/>
</dbReference>
<dbReference type="PROSITE" id="PS00109">
    <property type="entry name" value="PROTEIN_KINASE_TYR"/>
    <property type="match status" value="1"/>
</dbReference>
<dbReference type="Proteomes" id="UP000521872">
    <property type="component" value="Unassembled WGS sequence"/>
</dbReference>
<dbReference type="InterPro" id="IPR000719">
    <property type="entry name" value="Prot_kinase_dom"/>
</dbReference>
<feature type="compositionally biased region" description="Basic and acidic residues" evidence="1">
    <location>
        <begin position="1053"/>
        <end position="1064"/>
    </location>
</feature>
<name>A0A8H4QW79_9AGAR</name>
<keyword evidence="4" id="KW-1185">Reference proteome</keyword>
<feature type="domain" description="Protein kinase" evidence="2">
    <location>
        <begin position="384"/>
        <end position="750"/>
    </location>
</feature>